<gene>
    <name evidence="1" type="ORF">HPB49_022919</name>
</gene>
<accession>A0ACB8DRA3</accession>
<protein>
    <submittedName>
        <fullName evidence="1">Uncharacterized protein</fullName>
    </submittedName>
</protein>
<dbReference type="EMBL" id="CM023479">
    <property type="protein sequence ID" value="KAH7975040.1"/>
    <property type="molecule type" value="Genomic_DNA"/>
</dbReference>
<name>A0ACB8DRA3_DERSI</name>
<comment type="caution">
    <text evidence="1">The sequence shown here is derived from an EMBL/GenBank/DDBJ whole genome shotgun (WGS) entry which is preliminary data.</text>
</comment>
<keyword evidence="2" id="KW-1185">Reference proteome</keyword>
<reference evidence="1" key="1">
    <citation type="submission" date="2020-05" db="EMBL/GenBank/DDBJ databases">
        <title>Large-scale comparative analyses of tick genomes elucidate their genetic diversity and vector capacities.</title>
        <authorList>
            <person name="Jia N."/>
            <person name="Wang J."/>
            <person name="Shi W."/>
            <person name="Du L."/>
            <person name="Sun Y."/>
            <person name="Zhan W."/>
            <person name="Jiang J."/>
            <person name="Wang Q."/>
            <person name="Zhang B."/>
            <person name="Ji P."/>
            <person name="Sakyi L.B."/>
            <person name="Cui X."/>
            <person name="Yuan T."/>
            <person name="Jiang B."/>
            <person name="Yang W."/>
            <person name="Lam T.T.-Y."/>
            <person name="Chang Q."/>
            <person name="Ding S."/>
            <person name="Wang X."/>
            <person name="Zhu J."/>
            <person name="Ruan X."/>
            <person name="Zhao L."/>
            <person name="Wei J."/>
            <person name="Que T."/>
            <person name="Du C."/>
            <person name="Cheng J."/>
            <person name="Dai P."/>
            <person name="Han X."/>
            <person name="Huang E."/>
            <person name="Gao Y."/>
            <person name="Liu J."/>
            <person name="Shao H."/>
            <person name="Ye R."/>
            <person name="Li L."/>
            <person name="Wei W."/>
            <person name="Wang X."/>
            <person name="Wang C."/>
            <person name="Yang T."/>
            <person name="Huo Q."/>
            <person name="Li W."/>
            <person name="Guo W."/>
            <person name="Chen H."/>
            <person name="Zhou L."/>
            <person name="Ni X."/>
            <person name="Tian J."/>
            <person name="Zhou Y."/>
            <person name="Sheng Y."/>
            <person name="Liu T."/>
            <person name="Pan Y."/>
            <person name="Xia L."/>
            <person name="Li J."/>
            <person name="Zhao F."/>
            <person name="Cao W."/>
        </authorList>
    </citation>
    <scope>NUCLEOTIDE SEQUENCE</scope>
    <source>
        <strain evidence="1">Dsil-2018</strain>
    </source>
</reference>
<organism evidence="1 2">
    <name type="scientific">Dermacentor silvarum</name>
    <name type="common">Tick</name>
    <dbReference type="NCBI Taxonomy" id="543639"/>
    <lineage>
        <taxon>Eukaryota</taxon>
        <taxon>Metazoa</taxon>
        <taxon>Ecdysozoa</taxon>
        <taxon>Arthropoda</taxon>
        <taxon>Chelicerata</taxon>
        <taxon>Arachnida</taxon>
        <taxon>Acari</taxon>
        <taxon>Parasitiformes</taxon>
        <taxon>Ixodida</taxon>
        <taxon>Ixodoidea</taxon>
        <taxon>Ixodidae</taxon>
        <taxon>Rhipicephalinae</taxon>
        <taxon>Dermacentor</taxon>
    </lineage>
</organism>
<proteinExistence type="predicted"/>
<evidence type="ECO:0000313" key="2">
    <source>
        <dbReference type="Proteomes" id="UP000821865"/>
    </source>
</evidence>
<evidence type="ECO:0000313" key="1">
    <source>
        <dbReference type="EMBL" id="KAH7975040.1"/>
    </source>
</evidence>
<sequence>MRELVSLPVLTCGNTDTDHRRELLLLITRKFTYMAYCWNHAQGCRFVDVLPAVLLHYEQECNYHSTSCLGCGENVLHRDLPRHYKAGCRRRKLPAKWRHVGQGDTGGAAGDCSAAIPEEPKPVVDDAQLSALRSQMNELTRQMRELGQALEKASGTLADVELGLDSELSEALEKLSVVSGESADSGKRVRLTSESSVASSDLASSDAGGHKRAGQGPQVTQAAPADQASREANAKADAKAEVKAEAKIVKKIAMPWALEERHILRKLEIIANQSLHYLESLRQGAARPEAAMTCYELVPLGSNDTVDAKLCPIPRCSRMPRHAVYRFSAKGVDELLKPGVYDLKVAGVGTRWHKRVLFFTVILGSRVSERSLEVFVKWGRTLDVDRQPPQIVKVAFVHREFARNRALERASTLPLDAVFLPGFHLRYKTSFADLKEDNFIQNGELKIELAIGD</sequence>
<dbReference type="Proteomes" id="UP000821865">
    <property type="component" value="Chromosome 10"/>
</dbReference>